<dbReference type="PROSITE" id="PS50097">
    <property type="entry name" value="BTB"/>
    <property type="match status" value="1"/>
</dbReference>
<protein>
    <submittedName>
        <fullName evidence="5">Kelch-like protein 2/3</fullName>
    </submittedName>
</protein>
<evidence type="ECO:0000313" key="5">
    <source>
        <dbReference type="EMBL" id="GAA41725.2"/>
    </source>
</evidence>
<dbReference type="PANTHER" id="PTHR45632:SF3">
    <property type="entry name" value="KELCH-LIKE PROTEIN 32"/>
    <property type="match status" value="1"/>
</dbReference>
<proteinExistence type="predicted"/>
<dbReference type="PIRSF" id="PIRSF037037">
    <property type="entry name" value="Kelch-like_protein_gigaxonin"/>
    <property type="match status" value="1"/>
</dbReference>
<dbReference type="SUPFAM" id="SSF54695">
    <property type="entry name" value="POZ domain"/>
    <property type="match status" value="1"/>
</dbReference>
<keyword evidence="6" id="KW-1185">Reference proteome</keyword>
<dbReference type="Pfam" id="PF24681">
    <property type="entry name" value="Kelch_KLHDC2_KLHL20_DRC7"/>
    <property type="match status" value="1"/>
</dbReference>
<dbReference type="SMART" id="SM00875">
    <property type="entry name" value="BACK"/>
    <property type="match status" value="1"/>
</dbReference>
<evidence type="ECO:0000259" key="4">
    <source>
        <dbReference type="PROSITE" id="PS50097"/>
    </source>
</evidence>
<reference key="2">
    <citation type="submission" date="2011-10" db="EMBL/GenBank/DDBJ databases">
        <title>The genome and transcriptome sequence of Clonorchis sinensis provide insights into the carcinogenic liver fluke.</title>
        <authorList>
            <person name="Wang X."/>
            <person name="Huang Y."/>
            <person name="Chen W."/>
            <person name="Liu H."/>
            <person name="Guo L."/>
            <person name="Chen Y."/>
            <person name="Luo F."/>
            <person name="Zhou W."/>
            <person name="Sun J."/>
            <person name="Mao Q."/>
            <person name="Liang P."/>
            <person name="Zhou C."/>
            <person name="Tian Y."/>
            <person name="Men J."/>
            <person name="Lv X."/>
            <person name="Huang L."/>
            <person name="Zhou J."/>
            <person name="Hu Y."/>
            <person name="Li R."/>
            <person name="Zhang F."/>
            <person name="Lei H."/>
            <person name="Li X."/>
            <person name="Hu X."/>
            <person name="Liang C."/>
            <person name="Xu J."/>
            <person name="Wu Z."/>
            <person name="Yu X."/>
        </authorList>
    </citation>
    <scope>NUCLEOTIDE SEQUENCE</scope>
    <source>
        <strain>Henan</strain>
    </source>
</reference>
<dbReference type="InterPro" id="IPR000210">
    <property type="entry name" value="BTB/POZ_dom"/>
</dbReference>
<feature type="domain" description="BTB" evidence="4">
    <location>
        <begin position="109"/>
        <end position="176"/>
    </location>
</feature>
<dbReference type="InterPro" id="IPR011705">
    <property type="entry name" value="BACK"/>
</dbReference>
<dbReference type="SMART" id="SM00612">
    <property type="entry name" value="Kelch"/>
    <property type="match status" value="6"/>
</dbReference>
<gene>
    <name evidence="5" type="ORF">CLF_112030</name>
</gene>
<reference evidence="5" key="1">
    <citation type="journal article" date="2011" name="Genome Biol.">
        <title>The draft genome of the carcinogenic human liver fluke Clonorchis sinensis.</title>
        <authorList>
            <person name="Wang X."/>
            <person name="Chen W."/>
            <person name="Huang Y."/>
            <person name="Sun J."/>
            <person name="Men J."/>
            <person name="Liu H."/>
            <person name="Luo F."/>
            <person name="Guo L."/>
            <person name="Lv X."/>
            <person name="Deng C."/>
            <person name="Zhou C."/>
            <person name="Fan Y."/>
            <person name="Li X."/>
            <person name="Huang L."/>
            <person name="Hu Y."/>
            <person name="Liang C."/>
            <person name="Hu X."/>
            <person name="Xu J."/>
            <person name="Yu X."/>
        </authorList>
    </citation>
    <scope>NUCLEOTIDE SEQUENCE [LARGE SCALE GENOMIC DNA]</scope>
    <source>
        <strain evidence="5">Henan</strain>
    </source>
</reference>
<feature type="compositionally biased region" description="Polar residues" evidence="3">
    <location>
        <begin position="66"/>
        <end position="87"/>
    </location>
</feature>
<dbReference type="SUPFAM" id="SSF117281">
    <property type="entry name" value="Kelch motif"/>
    <property type="match status" value="1"/>
</dbReference>
<dbReference type="Pfam" id="PF01344">
    <property type="entry name" value="Kelch_1"/>
    <property type="match status" value="2"/>
</dbReference>
<dbReference type="Pfam" id="PF00651">
    <property type="entry name" value="BTB"/>
    <property type="match status" value="1"/>
</dbReference>
<dbReference type="Gene3D" id="1.25.40.420">
    <property type="match status" value="1"/>
</dbReference>
<dbReference type="PANTHER" id="PTHR45632">
    <property type="entry name" value="LD33804P"/>
    <property type="match status" value="1"/>
</dbReference>
<organism evidence="5 6">
    <name type="scientific">Clonorchis sinensis</name>
    <name type="common">Chinese liver fluke</name>
    <dbReference type="NCBI Taxonomy" id="79923"/>
    <lineage>
        <taxon>Eukaryota</taxon>
        <taxon>Metazoa</taxon>
        <taxon>Spiralia</taxon>
        <taxon>Lophotrochozoa</taxon>
        <taxon>Platyhelminthes</taxon>
        <taxon>Trematoda</taxon>
        <taxon>Digenea</taxon>
        <taxon>Opisthorchiida</taxon>
        <taxon>Opisthorchiata</taxon>
        <taxon>Opisthorchiidae</taxon>
        <taxon>Clonorchis</taxon>
    </lineage>
</organism>
<dbReference type="InterPro" id="IPR017096">
    <property type="entry name" value="BTB-kelch_protein"/>
</dbReference>
<accession>H2KT65</accession>
<keyword evidence="2" id="KW-0677">Repeat</keyword>
<evidence type="ECO:0000313" key="6">
    <source>
        <dbReference type="Proteomes" id="UP000008909"/>
    </source>
</evidence>
<dbReference type="SMART" id="SM00225">
    <property type="entry name" value="BTB"/>
    <property type="match status" value="1"/>
</dbReference>
<feature type="region of interest" description="Disordered" evidence="3">
    <location>
        <begin position="61"/>
        <end position="87"/>
    </location>
</feature>
<dbReference type="Gene3D" id="2.120.10.80">
    <property type="entry name" value="Kelch-type beta propeller"/>
    <property type="match status" value="2"/>
</dbReference>
<dbReference type="AlphaFoldDB" id="H2KT65"/>
<keyword evidence="1" id="KW-0880">Kelch repeat</keyword>
<evidence type="ECO:0000256" key="2">
    <source>
        <dbReference type="ARBA" id="ARBA00022737"/>
    </source>
</evidence>
<dbReference type="InterPro" id="IPR015915">
    <property type="entry name" value="Kelch-typ_b-propeller"/>
</dbReference>
<dbReference type="InterPro" id="IPR006652">
    <property type="entry name" value="Kelch_1"/>
</dbReference>
<dbReference type="Proteomes" id="UP000008909">
    <property type="component" value="Unassembled WGS sequence"/>
</dbReference>
<dbReference type="Pfam" id="PF07707">
    <property type="entry name" value="BACK"/>
    <property type="match status" value="1"/>
</dbReference>
<name>H2KT65_CLOSI</name>
<sequence>MLERKRLVEFLLLNDEKLLYIHRYSTELDDDWNSKDVSAEELVNQALVAFSNITIRFPETAEDGSDSLQNTTSADPSPVPTSSHTQSNMRHASAILHGLNRQRKEAKLCDVYLQTGSQETGAHKNILAAASKYFNCIFEGDDESASSEALILPDVNPTVFMQLIEFIYTGDIQISTDTVQDILTAATIFQLAEVQRACLDFLKQKLHPVNCLTVLRLADRLQDKDLLEASLLFAAQNFSQLEHNEDLLTLDSNLFTKLISSEEFKGLEDDRLKSIVSWAKHDATGRLNVASKLCCYVETPRLSQAYLQHLSQAKDEWESSPWLIEFLIQAHSGQLQISSDATSGPEGTRHLEYSDVIVVVGGVGAGNEVECFDMETQAWTTRLPDQNEERSRSSAFPAIPNLPYKKSACVAVVLENCLYVLGGQTVEPTRSVEIYEQIHQRWISGPEMQYARCHLGASVLGNKVYAIGGRDESSRFASCEVLHHPPTKWCPIAPMSCARSAPGVAALQNQIFVVGGVNENGEMLSTVECFNPDTNAWTMVAQMPSLKCALGVCGLEDRLYVVGGLDSSGNACNHTEVYSLETDSWQKVAGMNMRRADLGAVTYNGCVYAIGGSYGQLRFSFMERYDPSCGKWTILPAQMKRARSAAGVAVLRLNLTE</sequence>
<dbReference type="InterPro" id="IPR011333">
    <property type="entry name" value="SKP1/BTB/POZ_sf"/>
</dbReference>
<evidence type="ECO:0000256" key="3">
    <source>
        <dbReference type="SAM" id="MobiDB-lite"/>
    </source>
</evidence>
<evidence type="ECO:0000256" key="1">
    <source>
        <dbReference type="ARBA" id="ARBA00022441"/>
    </source>
</evidence>
<dbReference type="EMBL" id="DF143703">
    <property type="protein sequence ID" value="GAA41725.2"/>
    <property type="molecule type" value="Genomic_DNA"/>
</dbReference>
<dbReference type="Gene3D" id="3.30.710.10">
    <property type="entry name" value="Potassium Channel Kv1.1, Chain A"/>
    <property type="match status" value="1"/>
</dbReference>